<evidence type="ECO:0000256" key="7">
    <source>
        <dbReference type="SAM" id="Phobius"/>
    </source>
</evidence>
<dbReference type="InterPro" id="IPR050882">
    <property type="entry name" value="Prepilin_peptidase/N-MTase"/>
</dbReference>
<dbReference type="Proteomes" id="UP000095673">
    <property type="component" value="Unassembled WGS sequence"/>
</dbReference>
<evidence type="ECO:0000256" key="5">
    <source>
        <dbReference type="ARBA" id="ARBA00022989"/>
    </source>
</evidence>
<evidence type="ECO:0000313" key="15">
    <source>
        <dbReference type="Proteomes" id="UP000286581"/>
    </source>
</evidence>
<evidence type="ECO:0000313" key="13">
    <source>
        <dbReference type="Proteomes" id="UP000095673"/>
    </source>
</evidence>
<evidence type="ECO:0000259" key="9">
    <source>
        <dbReference type="Pfam" id="PF06750"/>
    </source>
</evidence>
<evidence type="ECO:0000256" key="6">
    <source>
        <dbReference type="ARBA" id="ARBA00023136"/>
    </source>
</evidence>
<feature type="transmembrane region" description="Helical" evidence="7">
    <location>
        <begin position="190"/>
        <end position="211"/>
    </location>
</feature>
<keyword evidence="6 7" id="KW-0472">Membrane</keyword>
<keyword evidence="5 7" id="KW-1133">Transmembrane helix</keyword>
<evidence type="ECO:0000259" key="8">
    <source>
        <dbReference type="Pfam" id="PF01478"/>
    </source>
</evidence>
<feature type="transmembrane region" description="Helical" evidence="7">
    <location>
        <begin position="151"/>
        <end position="170"/>
    </location>
</feature>
<dbReference type="AlphaFoldDB" id="A0A173SAK0"/>
<keyword evidence="3" id="KW-1003">Cell membrane</keyword>
<dbReference type="GO" id="GO:0006465">
    <property type="term" value="P:signal peptide processing"/>
    <property type="evidence" value="ECO:0007669"/>
    <property type="project" value="TreeGrafter"/>
</dbReference>
<dbReference type="EMBL" id="QSAE01000009">
    <property type="protein sequence ID" value="RGW40640.1"/>
    <property type="molecule type" value="Genomic_DNA"/>
</dbReference>
<accession>A0A173SAK0</accession>
<evidence type="ECO:0000256" key="3">
    <source>
        <dbReference type="ARBA" id="ARBA00022475"/>
    </source>
</evidence>
<dbReference type="PANTHER" id="PTHR30487:SF0">
    <property type="entry name" value="PREPILIN LEADER PEPTIDASE_N-METHYLTRANSFERASE-RELATED"/>
    <property type="match status" value="1"/>
</dbReference>
<feature type="transmembrane region" description="Helical" evidence="7">
    <location>
        <begin position="87"/>
        <end position="114"/>
    </location>
</feature>
<dbReference type="PANTHER" id="PTHR30487">
    <property type="entry name" value="TYPE 4 PREPILIN-LIKE PROTEINS LEADER PEPTIDE-PROCESSING ENZYME"/>
    <property type="match status" value="1"/>
</dbReference>
<evidence type="ECO:0000256" key="2">
    <source>
        <dbReference type="ARBA" id="ARBA00005801"/>
    </source>
</evidence>
<evidence type="ECO:0000256" key="4">
    <source>
        <dbReference type="ARBA" id="ARBA00022692"/>
    </source>
</evidence>
<dbReference type="Proteomes" id="UP000286581">
    <property type="component" value="Unassembled WGS sequence"/>
</dbReference>
<feature type="domain" description="Prepilin peptidase A24 N-terminal" evidence="9">
    <location>
        <begin position="15"/>
        <end position="94"/>
    </location>
</feature>
<sequence>MTTELIPIYILIFAFGIVIGSFLNVCIYRIPQHETVVTERSHCMRCGYQLAWYDMVPVFSWLFLRGRCRKCKEPISPQYPIIEALNGILYIVVFAVNGLELTSIIYCFLTSALIVLSVIDWRTYEIPFGINIFILVLGILHVFLDHDNWSEYVIGFFCVSLFLEILLLVSGGRAIGGGDVKLMACAGLAIGWQNITLAFFLGCIIGSVIHLIRMKVTNAGNRLAMGPYLAAGIFISMLWGEKMISAYLTLAGF</sequence>
<dbReference type="OrthoDB" id="9789291at2"/>
<dbReference type="EMBL" id="CYXM01000003">
    <property type="protein sequence ID" value="CUM86749.1"/>
    <property type="molecule type" value="Genomic_DNA"/>
</dbReference>
<proteinExistence type="inferred from homology"/>
<organism evidence="10 13">
    <name type="scientific">Agathobacter rectalis</name>
    <dbReference type="NCBI Taxonomy" id="39491"/>
    <lineage>
        <taxon>Bacteria</taxon>
        <taxon>Bacillati</taxon>
        <taxon>Bacillota</taxon>
        <taxon>Clostridia</taxon>
        <taxon>Lachnospirales</taxon>
        <taxon>Lachnospiraceae</taxon>
        <taxon>Agathobacter</taxon>
    </lineage>
</organism>
<name>A0A173SAK0_9FIRM</name>
<feature type="domain" description="Prepilin type IV endopeptidase peptidase" evidence="8">
    <location>
        <begin position="107"/>
        <end position="209"/>
    </location>
</feature>
<gene>
    <name evidence="10" type="primary">outO</name>
    <name evidence="12" type="ORF">DW912_07875</name>
    <name evidence="11" type="ORF">DWV78_04565</name>
    <name evidence="10" type="ORF">ERS852580_00913</name>
</gene>
<feature type="transmembrane region" description="Helical" evidence="7">
    <location>
        <begin position="7"/>
        <end position="30"/>
    </location>
</feature>
<evidence type="ECO:0000313" key="12">
    <source>
        <dbReference type="EMBL" id="RHA92266.1"/>
    </source>
</evidence>
<reference evidence="10 13" key="1">
    <citation type="submission" date="2015-09" db="EMBL/GenBank/DDBJ databases">
        <authorList>
            <consortium name="Pathogen Informatics"/>
        </authorList>
    </citation>
    <scope>NUCLEOTIDE SEQUENCE [LARGE SCALE GENOMIC DNA]</scope>
    <source>
        <strain evidence="10 13">2789STDY5834968</strain>
    </source>
</reference>
<evidence type="ECO:0000256" key="1">
    <source>
        <dbReference type="ARBA" id="ARBA00004651"/>
    </source>
</evidence>
<comment type="subcellular location">
    <subcellularLocation>
        <location evidence="1">Cell membrane</location>
        <topology evidence="1">Multi-pass membrane protein</topology>
    </subcellularLocation>
</comment>
<keyword evidence="4 7" id="KW-0812">Transmembrane</keyword>
<feature type="transmembrane region" description="Helical" evidence="7">
    <location>
        <begin position="126"/>
        <end position="144"/>
    </location>
</feature>
<dbReference type="Proteomes" id="UP000286220">
    <property type="component" value="Unassembled WGS sequence"/>
</dbReference>
<protein>
    <submittedName>
        <fullName evidence="10">Pectic enzymes secretion protein outO</fullName>
    </submittedName>
    <submittedName>
        <fullName evidence="11">Prepilin peptidase</fullName>
    </submittedName>
</protein>
<dbReference type="RefSeq" id="WP_015516668.1">
    <property type="nucleotide sequence ID" value="NZ_CP143947.1"/>
</dbReference>
<dbReference type="GO" id="GO:0005886">
    <property type="term" value="C:plasma membrane"/>
    <property type="evidence" value="ECO:0007669"/>
    <property type="project" value="UniProtKB-SubCell"/>
</dbReference>
<reference evidence="14 15" key="2">
    <citation type="submission" date="2018-08" db="EMBL/GenBank/DDBJ databases">
        <title>A genome reference for cultivated species of the human gut microbiota.</title>
        <authorList>
            <person name="Zou Y."/>
            <person name="Xue W."/>
            <person name="Luo G."/>
        </authorList>
    </citation>
    <scope>NUCLEOTIDE SEQUENCE [LARGE SCALE GENOMIC DNA]</scope>
    <source>
        <strain evidence="11 15">AF12-8</strain>
        <strain evidence="12 14">AM42-17AT</strain>
    </source>
</reference>
<evidence type="ECO:0000313" key="10">
    <source>
        <dbReference type="EMBL" id="CUM86749.1"/>
    </source>
</evidence>
<dbReference type="Pfam" id="PF06750">
    <property type="entry name" value="A24_N_bact"/>
    <property type="match status" value="1"/>
</dbReference>
<dbReference type="Pfam" id="PF01478">
    <property type="entry name" value="Peptidase_A24"/>
    <property type="match status" value="1"/>
</dbReference>
<dbReference type="GO" id="GO:0004190">
    <property type="term" value="F:aspartic-type endopeptidase activity"/>
    <property type="evidence" value="ECO:0007669"/>
    <property type="project" value="InterPro"/>
</dbReference>
<feature type="transmembrane region" description="Helical" evidence="7">
    <location>
        <begin position="223"/>
        <end position="240"/>
    </location>
</feature>
<dbReference type="Gene3D" id="1.20.120.1220">
    <property type="match status" value="1"/>
</dbReference>
<dbReference type="EMBL" id="QSFZ01000007">
    <property type="protein sequence ID" value="RHA92266.1"/>
    <property type="molecule type" value="Genomic_DNA"/>
</dbReference>
<dbReference type="InterPro" id="IPR000045">
    <property type="entry name" value="Prepilin_IV_endopep_pep"/>
</dbReference>
<dbReference type="InterPro" id="IPR010627">
    <property type="entry name" value="Prepilin_pept_A24_N"/>
</dbReference>
<comment type="similarity">
    <text evidence="2">Belongs to the peptidase A24 family.</text>
</comment>
<evidence type="ECO:0000313" key="14">
    <source>
        <dbReference type="Proteomes" id="UP000286220"/>
    </source>
</evidence>
<evidence type="ECO:0000313" key="11">
    <source>
        <dbReference type="EMBL" id="RGW40640.1"/>
    </source>
</evidence>